<dbReference type="EMBL" id="BSEC01000001">
    <property type="protein sequence ID" value="GLI92749.1"/>
    <property type="molecule type" value="Genomic_DNA"/>
</dbReference>
<dbReference type="Proteomes" id="UP001144323">
    <property type="component" value="Unassembled WGS sequence"/>
</dbReference>
<keyword evidence="2" id="KW-1185">Reference proteome</keyword>
<reference evidence="1" key="1">
    <citation type="journal article" date="2023" name="Int. J. Syst. Evol. Microbiol.">
        <title>Methylocystis iwaonis sp. nov., a type II methane-oxidizing bacterium from surface soil of a rice paddy field in Japan, and emended description of the genus Methylocystis (ex Whittenbury et al. 1970) Bowman et al. 1993.</title>
        <authorList>
            <person name="Kaise H."/>
            <person name="Sawadogo J.B."/>
            <person name="Alam M.S."/>
            <person name="Ueno C."/>
            <person name="Dianou D."/>
            <person name="Shinjo R."/>
            <person name="Asakawa S."/>
        </authorList>
    </citation>
    <scope>NUCLEOTIDE SEQUENCE</scope>
    <source>
        <strain evidence="1">LMG27198</strain>
    </source>
</reference>
<comment type="caution">
    <text evidence="1">The sequence shown here is derived from an EMBL/GenBank/DDBJ whole genome shotgun (WGS) entry which is preliminary data.</text>
</comment>
<name>A0A9W6GTN7_9HYPH</name>
<evidence type="ECO:0000313" key="1">
    <source>
        <dbReference type="EMBL" id="GLI92749.1"/>
    </source>
</evidence>
<dbReference type="AlphaFoldDB" id="A0A9W6GTN7"/>
<proteinExistence type="predicted"/>
<sequence length="74" mass="8203">MPVLLALFVACILFGAIRRAARFASSSTITVTVTEIRRGDDGRDPPEAPIVPRDEPEVIAAKRRLMRSLRRVVT</sequence>
<accession>A0A9W6GTN7</accession>
<gene>
    <name evidence="1" type="ORF">LMG27198_17410</name>
</gene>
<dbReference type="RefSeq" id="WP_281802148.1">
    <property type="nucleotide sequence ID" value="NZ_BSEC01000001.1"/>
</dbReference>
<organism evidence="1 2">
    <name type="scientific">Methylocystis echinoides</name>
    <dbReference type="NCBI Taxonomy" id="29468"/>
    <lineage>
        <taxon>Bacteria</taxon>
        <taxon>Pseudomonadati</taxon>
        <taxon>Pseudomonadota</taxon>
        <taxon>Alphaproteobacteria</taxon>
        <taxon>Hyphomicrobiales</taxon>
        <taxon>Methylocystaceae</taxon>
        <taxon>Methylocystis</taxon>
    </lineage>
</organism>
<protein>
    <submittedName>
        <fullName evidence="1">Uncharacterized protein</fullName>
    </submittedName>
</protein>
<evidence type="ECO:0000313" key="2">
    <source>
        <dbReference type="Proteomes" id="UP001144323"/>
    </source>
</evidence>